<dbReference type="InterPro" id="IPR011109">
    <property type="entry name" value="DNA_bind_recombinase_dom"/>
</dbReference>
<dbReference type="PROSITE" id="PS51737">
    <property type="entry name" value="RECOMBINASE_DNA_BIND"/>
    <property type="match status" value="1"/>
</dbReference>
<dbReference type="GO" id="GO:0000150">
    <property type="term" value="F:DNA strand exchange activity"/>
    <property type="evidence" value="ECO:0007669"/>
    <property type="project" value="InterPro"/>
</dbReference>
<evidence type="ECO:0000259" key="1">
    <source>
        <dbReference type="PROSITE" id="PS51737"/>
    </source>
</evidence>
<organism evidence="2">
    <name type="scientific">marine sediment metagenome</name>
    <dbReference type="NCBI Taxonomy" id="412755"/>
    <lineage>
        <taxon>unclassified sequences</taxon>
        <taxon>metagenomes</taxon>
        <taxon>ecological metagenomes</taxon>
    </lineage>
</organism>
<feature type="domain" description="Recombinase" evidence="1">
    <location>
        <begin position="4"/>
        <end position="148"/>
    </location>
</feature>
<name>A0A0F9DG27_9ZZZZ</name>
<gene>
    <name evidence="2" type="ORF">LCGC14_2203130</name>
</gene>
<reference evidence="2" key="1">
    <citation type="journal article" date="2015" name="Nature">
        <title>Complex archaea that bridge the gap between prokaryotes and eukaryotes.</title>
        <authorList>
            <person name="Spang A."/>
            <person name="Saw J.H."/>
            <person name="Jorgensen S.L."/>
            <person name="Zaremba-Niedzwiedzka K."/>
            <person name="Martijn J."/>
            <person name="Lind A.E."/>
            <person name="van Eijk R."/>
            <person name="Schleper C."/>
            <person name="Guy L."/>
            <person name="Ettema T.J."/>
        </authorList>
    </citation>
    <scope>NUCLEOTIDE SEQUENCE</scope>
</reference>
<dbReference type="InterPro" id="IPR038109">
    <property type="entry name" value="DNA_bind_recomb_sf"/>
</dbReference>
<dbReference type="InterPro" id="IPR025827">
    <property type="entry name" value="Zn_ribbon_recom_dom"/>
</dbReference>
<dbReference type="Pfam" id="PF07508">
    <property type="entry name" value="Recombinase"/>
    <property type="match status" value="1"/>
</dbReference>
<protein>
    <recommendedName>
        <fullName evidence="1">Recombinase domain-containing protein</fullName>
    </recommendedName>
</protein>
<dbReference type="Gene3D" id="3.90.1750.20">
    <property type="entry name" value="Putative Large Serine Recombinase, Chain B, Domain 2"/>
    <property type="match status" value="1"/>
</dbReference>
<dbReference type="PANTHER" id="PTHR30461:SF19">
    <property type="entry name" value="SITE-SPECIFIC RECOMBINASE RESOLVASE FAMILY"/>
    <property type="match status" value="1"/>
</dbReference>
<dbReference type="PANTHER" id="PTHR30461">
    <property type="entry name" value="DNA-INVERTASE FROM LAMBDOID PROPHAGE"/>
    <property type="match status" value="1"/>
</dbReference>
<evidence type="ECO:0000313" key="2">
    <source>
        <dbReference type="EMBL" id="KKL60658.1"/>
    </source>
</evidence>
<feature type="non-terminal residue" evidence="2">
    <location>
        <position position="1"/>
    </location>
</feature>
<dbReference type="InterPro" id="IPR050639">
    <property type="entry name" value="SSR_resolvase"/>
</dbReference>
<dbReference type="AlphaFoldDB" id="A0A0F9DG27"/>
<comment type="caution">
    <text evidence="2">The sequence shown here is derived from an EMBL/GenBank/DDBJ whole genome shotgun (WGS) entry which is preliminary data.</text>
</comment>
<accession>A0A0F9DG27</accession>
<proteinExistence type="predicted"/>
<dbReference type="GO" id="GO:0003677">
    <property type="term" value="F:DNA binding"/>
    <property type="evidence" value="ECO:0007669"/>
    <property type="project" value="InterPro"/>
</dbReference>
<dbReference type="EMBL" id="LAZR01029074">
    <property type="protein sequence ID" value="KKL60658.1"/>
    <property type="molecule type" value="Genomic_DNA"/>
</dbReference>
<sequence>GESVYGYKSHPVGDLKLNKKGQPKYEGMIHKINEEEALIIKRIYKEFIEGKSIHGIVKRLNEDKMPTKKNHVGGWATSTVTRILKNEKYTGRWVWRKWKNVRDPITGKTKKFARPKKEQMDLFKEELIIIDQNTWDEAKKRWKSLDGAWSMHKKTQKTSKQSISYIHSNPTHLLAGLLKCKSCGGAIVQICGKSGGYYGCYNAKRKTCTNKLTIQRKRLEAILIESLKEKFLTAENIKYIFDNVEKAIAKTMNEVPAEVKQKKAQMETIQTELQNLLGFIKAGNFSKLVSEAIVDAESRQENLKGEIQALDFQRTNAFKAPPKEWIDHRLEKFQETLNKNTKASALALKELLGTIELEPVQSSPVVENGCVIESKPYYLAHSNIETLALLDEKHKGTNWYLLRKRRDSNPRYPCRYFCFQVRFNT</sequence>
<dbReference type="Pfam" id="PF13408">
    <property type="entry name" value="Zn_ribbon_recom"/>
    <property type="match status" value="1"/>
</dbReference>